<comment type="caution">
    <text evidence="2">The sequence shown here is derived from an EMBL/GenBank/DDBJ whole genome shotgun (WGS) entry which is preliminary data.</text>
</comment>
<dbReference type="Gene3D" id="3.40.630.30">
    <property type="match status" value="1"/>
</dbReference>
<accession>A0ABD6DMN8</accession>
<protein>
    <submittedName>
        <fullName evidence="2">GNAT family N-acetyltransferase</fullName>
        <ecNumber evidence="2">2.3.-.-</ecNumber>
    </submittedName>
</protein>
<keyword evidence="2" id="KW-0012">Acyltransferase</keyword>
<dbReference type="InterPro" id="IPR000182">
    <property type="entry name" value="GNAT_dom"/>
</dbReference>
<dbReference type="SUPFAM" id="SSF55729">
    <property type="entry name" value="Acyl-CoA N-acyltransferases (Nat)"/>
    <property type="match status" value="1"/>
</dbReference>
<dbReference type="Pfam" id="PF13302">
    <property type="entry name" value="Acetyltransf_3"/>
    <property type="match status" value="1"/>
</dbReference>
<dbReference type="Proteomes" id="UP001597034">
    <property type="component" value="Unassembled WGS sequence"/>
</dbReference>
<dbReference type="PANTHER" id="PTHR43441:SF11">
    <property type="entry name" value="RIBOSOMAL-PROTEIN-SERINE ACETYLTRANSFERASE"/>
    <property type="match status" value="1"/>
</dbReference>
<reference evidence="2 3" key="1">
    <citation type="journal article" date="2019" name="Int. J. Syst. Evol. Microbiol.">
        <title>The Global Catalogue of Microorganisms (GCM) 10K type strain sequencing project: providing services to taxonomists for standard genome sequencing and annotation.</title>
        <authorList>
            <consortium name="The Broad Institute Genomics Platform"/>
            <consortium name="The Broad Institute Genome Sequencing Center for Infectious Disease"/>
            <person name="Wu L."/>
            <person name="Ma J."/>
        </authorList>
    </citation>
    <scope>NUCLEOTIDE SEQUENCE [LARGE SCALE GENOMIC DNA]</scope>
    <source>
        <strain evidence="2 3">CGMCC 1.10390</strain>
    </source>
</reference>
<name>A0ABD6DMN8_9EURY</name>
<gene>
    <name evidence="2" type="ORF">ACFSBL_11765</name>
</gene>
<dbReference type="RefSeq" id="WP_256398121.1">
    <property type="nucleotide sequence ID" value="NZ_JANHJR010000001.1"/>
</dbReference>
<keyword evidence="2" id="KW-0808">Transferase</keyword>
<dbReference type="PANTHER" id="PTHR43441">
    <property type="entry name" value="RIBOSOMAL-PROTEIN-SERINE ACETYLTRANSFERASE"/>
    <property type="match status" value="1"/>
</dbReference>
<sequence>MDLFPATFETERLRYERLDESVDAFELYEYTSSDEFAEVGRFISKGQHHTPKETADYLADSAQRWNDGSRANWAMYPTAGEDGTGEFAGVASLIPLWDRRTARLGVWLRKPFWGRGYSGERADALISLAFDRLDLELVGAGCVAGNENSKRAIEKYVERWGGTYEGLLRNWITLDDEPRDLHRFSISRAEYEASDVAPGLTVDE</sequence>
<dbReference type="InterPro" id="IPR051908">
    <property type="entry name" value="Ribosomal_N-acetyltransferase"/>
</dbReference>
<dbReference type="EC" id="2.3.-.-" evidence="2"/>
<feature type="domain" description="N-acetyltransferase" evidence="1">
    <location>
        <begin position="13"/>
        <end position="180"/>
    </location>
</feature>
<dbReference type="InterPro" id="IPR016181">
    <property type="entry name" value="Acyl_CoA_acyltransferase"/>
</dbReference>
<evidence type="ECO:0000313" key="2">
    <source>
        <dbReference type="EMBL" id="MFD1646358.1"/>
    </source>
</evidence>
<evidence type="ECO:0000259" key="1">
    <source>
        <dbReference type="PROSITE" id="PS51186"/>
    </source>
</evidence>
<keyword evidence="3" id="KW-1185">Reference proteome</keyword>
<dbReference type="PROSITE" id="PS51186">
    <property type="entry name" value="GNAT"/>
    <property type="match status" value="1"/>
</dbReference>
<dbReference type="GO" id="GO:0016746">
    <property type="term" value="F:acyltransferase activity"/>
    <property type="evidence" value="ECO:0007669"/>
    <property type="project" value="UniProtKB-KW"/>
</dbReference>
<proteinExistence type="predicted"/>
<dbReference type="AlphaFoldDB" id="A0ABD6DMN8"/>
<organism evidence="2 3">
    <name type="scientific">Haloarchaeobius litoreus</name>
    <dbReference type="NCBI Taxonomy" id="755306"/>
    <lineage>
        <taxon>Archaea</taxon>
        <taxon>Methanobacteriati</taxon>
        <taxon>Methanobacteriota</taxon>
        <taxon>Stenosarchaea group</taxon>
        <taxon>Halobacteria</taxon>
        <taxon>Halobacteriales</taxon>
        <taxon>Halorubellaceae</taxon>
        <taxon>Haloarchaeobius</taxon>
    </lineage>
</organism>
<dbReference type="EMBL" id="JBHUDO010000002">
    <property type="protein sequence ID" value="MFD1646358.1"/>
    <property type="molecule type" value="Genomic_DNA"/>
</dbReference>
<evidence type="ECO:0000313" key="3">
    <source>
        <dbReference type="Proteomes" id="UP001597034"/>
    </source>
</evidence>